<dbReference type="OMA" id="RQWELCG"/>
<evidence type="ECO:0000313" key="7">
    <source>
        <dbReference type="EMBL" id="KMZ60324.1"/>
    </source>
</evidence>
<dbReference type="AlphaFoldDB" id="A0A0K9NU66"/>
<comment type="similarity">
    <text evidence="3">Belongs to the PTH2 family.</text>
</comment>
<proteinExistence type="inferred from homology"/>
<comment type="catalytic activity">
    <reaction evidence="4">
        <text>an N-acyl-L-alpha-aminoacyl-tRNA + H2O = an N-acyl-L-amino acid + a tRNA + H(+)</text>
        <dbReference type="Rhea" id="RHEA:54448"/>
        <dbReference type="Rhea" id="RHEA-COMP:10123"/>
        <dbReference type="Rhea" id="RHEA-COMP:13883"/>
        <dbReference type="ChEBI" id="CHEBI:15377"/>
        <dbReference type="ChEBI" id="CHEBI:15378"/>
        <dbReference type="ChEBI" id="CHEBI:59874"/>
        <dbReference type="ChEBI" id="CHEBI:78442"/>
        <dbReference type="ChEBI" id="CHEBI:138191"/>
        <dbReference type="EC" id="3.1.1.29"/>
    </reaction>
</comment>
<dbReference type="EMBL" id="LFYR01001623">
    <property type="protein sequence ID" value="KMZ60324.1"/>
    <property type="molecule type" value="Genomic_DNA"/>
</dbReference>
<keyword evidence="8" id="KW-1185">Reference proteome</keyword>
<dbReference type="GO" id="GO:0005829">
    <property type="term" value="C:cytosol"/>
    <property type="evidence" value="ECO:0000318"/>
    <property type="project" value="GO_Central"/>
</dbReference>
<evidence type="ECO:0000256" key="1">
    <source>
        <dbReference type="ARBA" id="ARBA00013260"/>
    </source>
</evidence>
<evidence type="ECO:0000313" key="8">
    <source>
        <dbReference type="Proteomes" id="UP000036987"/>
    </source>
</evidence>
<dbReference type="Gene3D" id="3.40.1490.10">
    <property type="entry name" value="Bit1"/>
    <property type="match status" value="1"/>
</dbReference>
<keyword evidence="6" id="KW-1133">Transmembrane helix</keyword>
<dbReference type="FunFam" id="3.40.1490.10:FF:000002">
    <property type="entry name" value="Peptidyl-tRNA hydrolase 2, mitochondrial"/>
    <property type="match status" value="1"/>
</dbReference>
<sequence>MSWNRQREEQKKGGDEKDKPWLSVSLKPENFVPGLLIGFFLGLFVDLSTAAVRGVGRRGASITRSNRGVDGDLKMVLIVRQDLKMGTGKIASQCAHAATGSYAELMRRGQTNLLRQWEQGGQAKIVLSCTNQQEMNKLKLAADGAGLPTFVVADAGRTQVLAGSMTVLAIGPGRKSMVDSIAGKLRLL</sequence>
<gene>
    <name evidence="7" type="ORF">ZOSMA_5G01910</name>
</gene>
<dbReference type="CDD" id="cd02430">
    <property type="entry name" value="PTH2"/>
    <property type="match status" value="1"/>
</dbReference>
<comment type="caution">
    <text evidence="7">The sequence shown here is derived from an EMBL/GenBank/DDBJ whole genome shotgun (WGS) entry which is preliminary data.</text>
</comment>
<organism evidence="7 8">
    <name type="scientific">Zostera marina</name>
    <name type="common">Eelgrass</name>
    <dbReference type="NCBI Taxonomy" id="29655"/>
    <lineage>
        <taxon>Eukaryota</taxon>
        <taxon>Viridiplantae</taxon>
        <taxon>Streptophyta</taxon>
        <taxon>Embryophyta</taxon>
        <taxon>Tracheophyta</taxon>
        <taxon>Spermatophyta</taxon>
        <taxon>Magnoliopsida</taxon>
        <taxon>Liliopsida</taxon>
        <taxon>Zosteraceae</taxon>
        <taxon>Zostera</taxon>
    </lineage>
</organism>
<protein>
    <recommendedName>
        <fullName evidence="1">peptidyl-tRNA hydrolase</fullName>
        <ecNumber evidence="1">3.1.1.29</ecNumber>
    </recommendedName>
</protein>
<dbReference type="InterPro" id="IPR023476">
    <property type="entry name" value="Pep_tRNA_hydro_II_dom_sf"/>
</dbReference>
<evidence type="ECO:0000256" key="2">
    <source>
        <dbReference type="ARBA" id="ARBA00022801"/>
    </source>
</evidence>
<dbReference type="PANTHER" id="PTHR12649">
    <property type="entry name" value="PEPTIDYL-TRNA HYDROLASE 2"/>
    <property type="match status" value="1"/>
</dbReference>
<keyword evidence="6" id="KW-0812">Transmembrane</keyword>
<dbReference type="GO" id="GO:0004045">
    <property type="term" value="F:peptidyl-tRNA hydrolase activity"/>
    <property type="evidence" value="ECO:0000318"/>
    <property type="project" value="GO_Central"/>
</dbReference>
<keyword evidence="6" id="KW-0472">Membrane</keyword>
<dbReference type="Pfam" id="PF01981">
    <property type="entry name" value="PTH2"/>
    <property type="match status" value="1"/>
</dbReference>
<dbReference type="SUPFAM" id="SSF102462">
    <property type="entry name" value="Peptidyl-tRNA hydrolase II"/>
    <property type="match status" value="1"/>
</dbReference>
<dbReference type="STRING" id="29655.A0A0K9NU66"/>
<dbReference type="OrthoDB" id="1733656at2759"/>
<evidence type="ECO:0000256" key="5">
    <source>
        <dbReference type="SAM" id="MobiDB-lite"/>
    </source>
</evidence>
<name>A0A0K9NU66_ZOSMR</name>
<dbReference type="Proteomes" id="UP000036987">
    <property type="component" value="Unassembled WGS sequence"/>
</dbReference>
<evidence type="ECO:0000256" key="6">
    <source>
        <dbReference type="SAM" id="Phobius"/>
    </source>
</evidence>
<accession>A0A0K9NU66</accession>
<evidence type="ECO:0000256" key="4">
    <source>
        <dbReference type="ARBA" id="ARBA00048707"/>
    </source>
</evidence>
<keyword evidence="2 7" id="KW-0378">Hydrolase</keyword>
<dbReference type="PANTHER" id="PTHR12649:SF11">
    <property type="entry name" value="PEPTIDYL-TRNA HYDROLASE 2, MITOCHONDRIAL"/>
    <property type="match status" value="1"/>
</dbReference>
<dbReference type="EC" id="3.1.1.29" evidence="1"/>
<evidence type="ECO:0000256" key="3">
    <source>
        <dbReference type="ARBA" id="ARBA00038050"/>
    </source>
</evidence>
<dbReference type="InterPro" id="IPR002833">
    <property type="entry name" value="PTH2"/>
</dbReference>
<dbReference type="NCBIfam" id="TIGR00283">
    <property type="entry name" value="arch_pth2"/>
    <property type="match status" value="1"/>
</dbReference>
<feature type="transmembrane region" description="Helical" evidence="6">
    <location>
        <begin position="31"/>
        <end position="52"/>
    </location>
</feature>
<feature type="region of interest" description="Disordered" evidence="5">
    <location>
        <begin position="1"/>
        <end position="20"/>
    </location>
</feature>
<reference evidence="8" key="1">
    <citation type="journal article" date="2016" name="Nature">
        <title>The genome of the seagrass Zostera marina reveals angiosperm adaptation to the sea.</title>
        <authorList>
            <person name="Olsen J.L."/>
            <person name="Rouze P."/>
            <person name="Verhelst B."/>
            <person name="Lin Y.-C."/>
            <person name="Bayer T."/>
            <person name="Collen J."/>
            <person name="Dattolo E."/>
            <person name="De Paoli E."/>
            <person name="Dittami S."/>
            <person name="Maumus F."/>
            <person name="Michel G."/>
            <person name="Kersting A."/>
            <person name="Lauritano C."/>
            <person name="Lohaus R."/>
            <person name="Toepel M."/>
            <person name="Tonon T."/>
            <person name="Vanneste K."/>
            <person name="Amirebrahimi M."/>
            <person name="Brakel J."/>
            <person name="Bostroem C."/>
            <person name="Chovatia M."/>
            <person name="Grimwood J."/>
            <person name="Jenkins J.W."/>
            <person name="Jueterbock A."/>
            <person name="Mraz A."/>
            <person name="Stam W.T."/>
            <person name="Tice H."/>
            <person name="Bornberg-Bauer E."/>
            <person name="Green P.J."/>
            <person name="Pearson G.A."/>
            <person name="Procaccini G."/>
            <person name="Duarte C.M."/>
            <person name="Schmutz J."/>
            <person name="Reusch T.B.H."/>
            <person name="Van de Peer Y."/>
        </authorList>
    </citation>
    <scope>NUCLEOTIDE SEQUENCE [LARGE SCALE GENOMIC DNA]</scope>
    <source>
        <strain evidence="8">cv. Finnish</strain>
    </source>
</reference>